<proteinExistence type="predicted"/>
<dbReference type="PANTHER" id="PTHR12137:SF54">
    <property type="entry name" value="CARBOHYDRATE SULFOTRANSFERASE"/>
    <property type="match status" value="1"/>
</dbReference>
<dbReference type="GO" id="GO:0016051">
    <property type="term" value="P:carbohydrate biosynthetic process"/>
    <property type="evidence" value="ECO:0007669"/>
    <property type="project" value="InterPro"/>
</dbReference>
<evidence type="ECO:0000256" key="7">
    <source>
        <dbReference type="ARBA" id="ARBA00023180"/>
    </source>
</evidence>
<dbReference type="InterPro" id="IPR005331">
    <property type="entry name" value="Sulfotransferase"/>
</dbReference>
<keyword evidence="5" id="KW-0333">Golgi apparatus</keyword>
<gene>
    <name evidence="8" type="ORF">SAMN05444007_11614</name>
</gene>
<dbReference type="GO" id="GO:0008146">
    <property type="term" value="F:sulfotransferase activity"/>
    <property type="evidence" value="ECO:0007669"/>
    <property type="project" value="InterPro"/>
</dbReference>
<dbReference type="AlphaFoldDB" id="A0A1H7DXA3"/>
<dbReference type="OrthoDB" id="1407035at2"/>
<organism evidence="8 9">
    <name type="scientific">Cribrihabitans marinus</name>
    <dbReference type="NCBI Taxonomy" id="1227549"/>
    <lineage>
        <taxon>Bacteria</taxon>
        <taxon>Pseudomonadati</taxon>
        <taxon>Pseudomonadota</taxon>
        <taxon>Alphaproteobacteria</taxon>
        <taxon>Rhodobacterales</taxon>
        <taxon>Paracoccaceae</taxon>
        <taxon>Cribrihabitans</taxon>
    </lineage>
</organism>
<comment type="subcellular location">
    <subcellularLocation>
        <location evidence="1">Golgi apparatus membrane</location>
        <topology evidence="1">Single-pass type II membrane protein</topology>
    </subcellularLocation>
</comment>
<sequence length="339" mass="37911">MLPHIRIQSIRANRKANVVYLNNPKSGCTTVKANLWSHIAPDTYPPRTNVHDLKASPFTNKIAQQSWLRDATVVTFVRNPYVRLASAFLDKIGNKDIPVWGAFAERYGLHDPQTVSFDLFVEIIAGEPPEFLDPHWRPQHINIMYPFVRPNFLGRLETIDQDLPYLLSECFGMTSKPPKRQAPHATGAGKQAGALLSDSGTLSRARALYERDFELFGYSSALEDMATSGFGSMHKAGQHDGLDLLRSLRDAEDGRGRQEILSRLADHIGDTDDRFTRNWLLHSRIEADARQGRGDVMLIRGNLNEIVTGYDFLKRTAARIAAASGAWDLVRCISRAASA</sequence>
<evidence type="ECO:0000313" key="8">
    <source>
        <dbReference type="EMBL" id="SEK06383.1"/>
    </source>
</evidence>
<dbReference type="Proteomes" id="UP000199379">
    <property type="component" value="Unassembled WGS sequence"/>
</dbReference>
<accession>A0A1H7DXA3</accession>
<keyword evidence="2 8" id="KW-0808">Transferase</keyword>
<dbReference type="PANTHER" id="PTHR12137">
    <property type="entry name" value="CARBOHYDRATE SULFOTRANSFERASE"/>
    <property type="match status" value="1"/>
</dbReference>
<keyword evidence="9" id="KW-1185">Reference proteome</keyword>
<evidence type="ECO:0000256" key="3">
    <source>
        <dbReference type="ARBA" id="ARBA00022692"/>
    </source>
</evidence>
<dbReference type="RefSeq" id="WP_092371186.1">
    <property type="nucleotide sequence ID" value="NZ_BMGV01000015.1"/>
</dbReference>
<evidence type="ECO:0000256" key="4">
    <source>
        <dbReference type="ARBA" id="ARBA00022989"/>
    </source>
</evidence>
<dbReference type="Pfam" id="PF03567">
    <property type="entry name" value="Sulfotransfer_2"/>
    <property type="match status" value="1"/>
</dbReference>
<evidence type="ECO:0000256" key="2">
    <source>
        <dbReference type="ARBA" id="ARBA00022679"/>
    </source>
</evidence>
<dbReference type="GO" id="GO:0016020">
    <property type="term" value="C:membrane"/>
    <property type="evidence" value="ECO:0007669"/>
    <property type="project" value="InterPro"/>
</dbReference>
<reference evidence="8 9" key="1">
    <citation type="submission" date="2016-10" db="EMBL/GenBank/DDBJ databases">
        <authorList>
            <person name="de Groot N.N."/>
        </authorList>
    </citation>
    <scope>NUCLEOTIDE SEQUENCE [LARGE SCALE GENOMIC DNA]</scope>
    <source>
        <strain evidence="8 9">DSM 29340</strain>
    </source>
</reference>
<evidence type="ECO:0000256" key="6">
    <source>
        <dbReference type="ARBA" id="ARBA00023136"/>
    </source>
</evidence>
<dbReference type="InterPro" id="IPR018011">
    <property type="entry name" value="Carb_sulfotrans_8-10"/>
</dbReference>
<name>A0A1H7DXA3_9RHOB</name>
<keyword evidence="6" id="KW-0472">Membrane</keyword>
<protein>
    <submittedName>
        <fullName evidence="8">Sulfotransferase family protein</fullName>
    </submittedName>
</protein>
<keyword evidence="3" id="KW-0812">Transmembrane</keyword>
<dbReference type="STRING" id="1227549.SAMN05444007_11614"/>
<evidence type="ECO:0000313" key="9">
    <source>
        <dbReference type="Proteomes" id="UP000199379"/>
    </source>
</evidence>
<keyword evidence="4" id="KW-1133">Transmembrane helix</keyword>
<keyword evidence="7" id="KW-0325">Glycoprotein</keyword>
<evidence type="ECO:0000256" key="5">
    <source>
        <dbReference type="ARBA" id="ARBA00023034"/>
    </source>
</evidence>
<evidence type="ECO:0000256" key="1">
    <source>
        <dbReference type="ARBA" id="ARBA00004323"/>
    </source>
</evidence>
<dbReference type="EMBL" id="FNYD01000016">
    <property type="protein sequence ID" value="SEK06383.1"/>
    <property type="molecule type" value="Genomic_DNA"/>
</dbReference>